<organism evidence="1 2">
    <name type="scientific">Enhygromyxa salina</name>
    <dbReference type="NCBI Taxonomy" id="215803"/>
    <lineage>
        <taxon>Bacteria</taxon>
        <taxon>Pseudomonadati</taxon>
        <taxon>Myxococcota</taxon>
        <taxon>Polyangia</taxon>
        <taxon>Nannocystales</taxon>
        <taxon>Nannocystaceae</taxon>
        <taxon>Enhygromyxa</taxon>
    </lineage>
</organism>
<dbReference type="AlphaFoldDB" id="A0A2S9YUY1"/>
<name>A0A2S9YUY1_9BACT</name>
<dbReference type="InterPro" id="IPR008949">
    <property type="entry name" value="Isoprenoid_synthase_dom_sf"/>
</dbReference>
<dbReference type="PANTHER" id="PTHR11626:SF2">
    <property type="entry name" value="SQUALENE SYNTHASE"/>
    <property type="match status" value="1"/>
</dbReference>
<dbReference type="GO" id="GO:0051996">
    <property type="term" value="F:squalene synthase [NAD(P)H] activity"/>
    <property type="evidence" value="ECO:0007669"/>
    <property type="project" value="InterPro"/>
</dbReference>
<dbReference type="GO" id="GO:0045338">
    <property type="term" value="P:farnesyl diphosphate metabolic process"/>
    <property type="evidence" value="ECO:0007669"/>
    <property type="project" value="InterPro"/>
</dbReference>
<comment type="caution">
    <text evidence="1">The sequence shown here is derived from an EMBL/GenBank/DDBJ whole genome shotgun (WGS) entry which is preliminary data.</text>
</comment>
<dbReference type="Pfam" id="PF00494">
    <property type="entry name" value="SQS_PSY"/>
    <property type="match status" value="1"/>
</dbReference>
<dbReference type="InterPro" id="IPR044844">
    <property type="entry name" value="Trans_IPPS_euk-type"/>
</dbReference>
<proteinExistence type="predicted"/>
<evidence type="ECO:0000313" key="2">
    <source>
        <dbReference type="Proteomes" id="UP000238823"/>
    </source>
</evidence>
<gene>
    <name evidence="1" type="ORF">ENSA7_13860</name>
</gene>
<dbReference type="PANTHER" id="PTHR11626">
    <property type="entry name" value="FARNESYL-DIPHOSPHATE FARNESYLTRANSFERASE"/>
    <property type="match status" value="1"/>
</dbReference>
<evidence type="ECO:0000313" key="1">
    <source>
        <dbReference type="EMBL" id="PRQ08896.1"/>
    </source>
</evidence>
<protein>
    <submittedName>
        <fullName evidence="1">Squalene/phytoene synthase</fullName>
    </submittedName>
</protein>
<dbReference type="InterPro" id="IPR002060">
    <property type="entry name" value="Squ/phyt_synthse"/>
</dbReference>
<dbReference type="SUPFAM" id="SSF48576">
    <property type="entry name" value="Terpenoid synthases"/>
    <property type="match status" value="1"/>
</dbReference>
<sequence length="264" mass="29827">MTTLFNAHSVIRQYSTTWYDPVTRMPARLNEATSCAYLLMRAIDEIEDHPTLNATSKAYLLRGVSARFQTRSRSADFDALFAPYRADLPEVTLRTSEWANLAPSDIAPRVRETFAIMAERMADWALADWDIHVEADLDRYTYAVSGTLVLLLSDLWTWYDGTAANRTYGISYGRALQAINILKDKSEDLGRGVDFWPNGWTRTHLMAYAKRELLLADKYVDTLGSGPAHEFCAGPLRAAWQVLDMQRTPDRSSAESSSWSIPTV</sequence>
<dbReference type="EMBL" id="PVNL01000034">
    <property type="protein sequence ID" value="PRQ08896.1"/>
    <property type="molecule type" value="Genomic_DNA"/>
</dbReference>
<reference evidence="1 2" key="1">
    <citation type="submission" date="2018-03" db="EMBL/GenBank/DDBJ databases">
        <title>Draft Genome Sequences of the Obligatory Marine Myxobacteria Enhygromyxa salina SWB007.</title>
        <authorList>
            <person name="Poehlein A."/>
            <person name="Moghaddam J.A."/>
            <person name="Harms H."/>
            <person name="Alanjari M."/>
            <person name="Koenig G.M."/>
            <person name="Daniel R."/>
            <person name="Schaeberle T.F."/>
        </authorList>
    </citation>
    <scope>NUCLEOTIDE SEQUENCE [LARGE SCALE GENOMIC DNA]</scope>
    <source>
        <strain evidence="1 2">SWB007</strain>
    </source>
</reference>
<dbReference type="Proteomes" id="UP000238823">
    <property type="component" value="Unassembled WGS sequence"/>
</dbReference>
<dbReference type="RefSeq" id="WP_219907925.1">
    <property type="nucleotide sequence ID" value="NZ_PVNL01000034.1"/>
</dbReference>
<accession>A0A2S9YUY1</accession>
<dbReference type="Gene3D" id="1.10.600.10">
    <property type="entry name" value="Farnesyl Diphosphate Synthase"/>
    <property type="match status" value="1"/>
</dbReference>